<keyword evidence="3" id="KW-1133">Transmembrane helix</keyword>
<keyword evidence="1" id="KW-0378">Hydrolase</keyword>
<comment type="subcellular location">
    <subcellularLocation>
        <location evidence="1">Cell membrane</location>
    </subcellularLocation>
</comment>
<name>A0A1I6KWZ4_9FIRM</name>
<feature type="transmembrane region" description="Helical" evidence="3">
    <location>
        <begin position="92"/>
        <end position="113"/>
    </location>
</feature>
<feature type="active site" evidence="2">
    <location>
        <position position="183"/>
    </location>
</feature>
<gene>
    <name evidence="4" type="ORF">SAMN05661086_02810</name>
</gene>
<keyword evidence="1 3" id="KW-0472">Membrane</keyword>
<feature type="transmembrane region" description="Helical" evidence="3">
    <location>
        <begin position="60"/>
        <end position="80"/>
    </location>
</feature>
<dbReference type="GO" id="GO:0030435">
    <property type="term" value="P:sporulation resulting in formation of a cellular spore"/>
    <property type="evidence" value="ECO:0007669"/>
    <property type="project" value="UniProtKB-KW"/>
</dbReference>
<dbReference type="RefSeq" id="WP_092561880.1">
    <property type="nucleotide sequence ID" value="NZ_FOYZ01000011.1"/>
</dbReference>
<dbReference type="GO" id="GO:0030436">
    <property type="term" value="P:asexual sporulation"/>
    <property type="evidence" value="ECO:0007669"/>
    <property type="project" value="InterPro"/>
</dbReference>
<comment type="similarity">
    <text evidence="1">Belongs to the peptidase U4 family.</text>
</comment>
<dbReference type="OrthoDB" id="2690199at2"/>
<keyword evidence="3" id="KW-0812">Transmembrane</keyword>
<dbReference type="GO" id="GO:0004190">
    <property type="term" value="F:aspartic-type endopeptidase activity"/>
    <property type="evidence" value="ECO:0007669"/>
    <property type="project" value="UniProtKB-KW"/>
</dbReference>
<protein>
    <recommendedName>
        <fullName evidence="1">Sporulation sigma-E factor-processing peptidase</fullName>
        <ecNumber evidence="1">3.4.23.-</ecNumber>
    </recommendedName>
    <alternativeName>
        <fullName evidence="1">Membrane-associated aspartic protease</fullName>
    </alternativeName>
    <alternativeName>
        <fullName evidence="1">Stage II sporulation protein GA</fullName>
    </alternativeName>
</protein>
<keyword evidence="5" id="KW-1185">Reference proteome</keyword>
<keyword evidence="1" id="KW-1003">Cell membrane</keyword>
<dbReference type="Pfam" id="PF03419">
    <property type="entry name" value="Peptidase_U4"/>
    <property type="match status" value="1"/>
</dbReference>
<evidence type="ECO:0000256" key="3">
    <source>
        <dbReference type="SAM" id="Phobius"/>
    </source>
</evidence>
<feature type="transmembrane region" description="Helical" evidence="3">
    <location>
        <begin position="35"/>
        <end position="54"/>
    </location>
</feature>
<keyword evidence="1" id="KW-0064">Aspartyl protease</keyword>
<dbReference type="InterPro" id="IPR005081">
    <property type="entry name" value="SpoIIGA"/>
</dbReference>
<dbReference type="STRING" id="37658.SAMN05661086_02810"/>
<evidence type="ECO:0000256" key="1">
    <source>
        <dbReference type="PIRNR" id="PIRNR018571"/>
    </source>
</evidence>
<proteinExistence type="inferred from homology"/>
<keyword evidence="1" id="KW-0749">Sporulation</keyword>
<evidence type="ECO:0000313" key="4">
    <source>
        <dbReference type="EMBL" id="SFR95743.1"/>
    </source>
</evidence>
<dbReference type="EC" id="3.4.23.-" evidence="1"/>
<dbReference type="Proteomes" id="UP000199659">
    <property type="component" value="Unassembled WGS sequence"/>
</dbReference>
<feature type="transmembrane region" description="Helical" evidence="3">
    <location>
        <begin position="133"/>
        <end position="155"/>
    </location>
</feature>
<dbReference type="GO" id="GO:0006508">
    <property type="term" value="P:proteolysis"/>
    <property type="evidence" value="ECO:0007669"/>
    <property type="project" value="UniProtKB-KW"/>
</dbReference>
<evidence type="ECO:0000313" key="5">
    <source>
        <dbReference type="Proteomes" id="UP000199659"/>
    </source>
</evidence>
<feature type="transmembrane region" description="Helical" evidence="3">
    <location>
        <begin position="6"/>
        <end position="23"/>
    </location>
</feature>
<dbReference type="PIRSF" id="PIRSF018571">
    <property type="entry name" value="SpoIIGA"/>
    <property type="match status" value="1"/>
</dbReference>
<dbReference type="EMBL" id="FOYZ01000011">
    <property type="protein sequence ID" value="SFR95743.1"/>
    <property type="molecule type" value="Genomic_DNA"/>
</dbReference>
<dbReference type="AlphaFoldDB" id="A0A1I6KWZ4"/>
<accession>A0A1I6KWZ4</accession>
<organism evidence="4 5">
    <name type="scientific">Anaeromicropila populeti</name>
    <dbReference type="NCBI Taxonomy" id="37658"/>
    <lineage>
        <taxon>Bacteria</taxon>
        <taxon>Bacillati</taxon>
        <taxon>Bacillota</taxon>
        <taxon>Clostridia</taxon>
        <taxon>Lachnospirales</taxon>
        <taxon>Lachnospiraceae</taxon>
        <taxon>Anaeromicropila</taxon>
    </lineage>
</organism>
<dbReference type="GO" id="GO:0005886">
    <property type="term" value="C:plasma membrane"/>
    <property type="evidence" value="ECO:0007669"/>
    <property type="project" value="UniProtKB-SubCell"/>
</dbReference>
<keyword evidence="1" id="KW-0645">Protease</keyword>
<comment type="function">
    <text evidence="1">Probable aspartic protease that is responsible for the proteolytic cleavage of the RNA polymerase sigma E factor (SigE/spoIIGB) to yield the active peptide in the mother cell during sporulation. Responds to a signal from the forespore that is triggered by the extracellular signal protein SpoIIR.</text>
</comment>
<sequence>MKLVIYIDYFFFINYCMNFFILYIHKQIMKEKSSFLKLTLAALLGASGACMAILFPEIPIFIKFLLLYVGISAGMIRIAFSYKGLKKFCIHVFILYFICFFVGGGLSFILYRLDLNQFLNQLSRQRFAGVTSFVNLICAVGVFCILIPACLRIVASVKDNYTNIYAVTIVLDGKVLYGKGFVDTGNGLVDAHTKDPVVIAEYEWINKILTNNQKDYLEQFMKIGETDFKDYEEPPILVRMIPFHSIGENHGLLPAVKVDQIMIENGKYTKEAVSILVGIYYGKLSNHSDYQLLLHKELT</sequence>
<reference evidence="4 5" key="1">
    <citation type="submission" date="2016-10" db="EMBL/GenBank/DDBJ databases">
        <authorList>
            <person name="de Groot N.N."/>
        </authorList>
    </citation>
    <scope>NUCLEOTIDE SEQUENCE [LARGE SCALE GENOMIC DNA]</scope>
    <source>
        <strain evidence="4 5">743A</strain>
    </source>
</reference>
<evidence type="ECO:0000256" key="2">
    <source>
        <dbReference type="PIRSR" id="PIRSR018571-1"/>
    </source>
</evidence>